<dbReference type="EMBL" id="CR543861">
    <property type="protein sequence ID" value="CAG68686.1"/>
    <property type="molecule type" value="Genomic_DNA"/>
</dbReference>
<dbReference type="eggNOG" id="ENOG5031SXG">
    <property type="taxonomic scope" value="Bacteria"/>
</dbReference>
<dbReference type="InterPro" id="IPR019670">
    <property type="entry name" value="DUF2523"/>
</dbReference>
<sequence length="92" mass="9820">MWRILTLVGEYLLKQSVKTMLLGAGLGLASTAGILTALNVYISRLQQQANSMASDAIALLALSGFHIAFSMIIGAVVFRLTLNASVKLVKLK</sequence>
<name>Q6FB77_ACIAD</name>
<feature type="transmembrane region" description="Helical" evidence="1">
    <location>
        <begin position="21"/>
        <end position="42"/>
    </location>
</feature>
<dbReference type="BioCyc" id="ASP62977:ACIAD_RS08540-MONOMER"/>
<dbReference type="Pfam" id="PF10734">
    <property type="entry name" value="DUF2523"/>
    <property type="match status" value="1"/>
</dbReference>
<evidence type="ECO:0000313" key="3">
    <source>
        <dbReference type="Proteomes" id="UP000000430"/>
    </source>
</evidence>
<proteinExistence type="predicted"/>
<dbReference type="Proteomes" id="UP000000430">
    <property type="component" value="Chromosome"/>
</dbReference>
<keyword evidence="1" id="KW-0472">Membrane</keyword>
<evidence type="ECO:0000256" key="1">
    <source>
        <dbReference type="SAM" id="Phobius"/>
    </source>
</evidence>
<reference evidence="2 3" key="1">
    <citation type="journal article" date="2004" name="Nucleic Acids Res.">
        <title>Unique features revealed by the genome sequence of Acinetobacter sp. ADP1, a versatile and naturally transformation competent bacterium.</title>
        <authorList>
            <person name="Barbe V."/>
            <person name="Vallenet D."/>
            <person name="Fonknechten N."/>
            <person name="Kreimeyer A."/>
            <person name="Oztas S."/>
            <person name="Labarre L."/>
            <person name="Cruveiller S."/>
            <person name="Robert C."/>
            <person name="Duprat S."/>
            <person name="Wincker P."/>
            <person name="Ornston L.N."/>
            <person name="Weissenbach J."/>
            <person name="Marliere P."/>
            <person name="Cohen G.N."/>
            <person name="Medigue C."/>
        </authorList>
    </citation>
    <scope>NUCLEOTIDE SEQUENCE [LARGE SCALE GENOMIC DNA]</scope>
    <source>
        <strain evidence="3">ATCC 33305 / BD413 / ADP1</strain>
    </source>
</reference>
<protein>
    <submittedName>
        <fullName evidence="2">Putative phage-related protein</fullName>
    </submittedName>
</protein>
<dbReference type="KEGG" id="aci:ACIAD1853"/>
<gene>
    <name evidence="2" type="ordered locus">ACIAD1853</name>
</gene>
<keyword evidence="1" id="KW-0812">Transmembrane</keyword>
<dbReference type="OrthoDB" id="9989343at2"/>
<evidence type="ECO:0000313" key="2">
    <source>
        <dbReference type="EMBL" id="CAG68686.1"/>
    </source>
</evidence>
<dbReference type="STRING" id="202950.GCA_001485005_03339"/>
<dbReference type="RefSeq" id="WP_004927014.1">
    <property type="nucleotide sequence ID" value="NC_005966.1"/>
</dbReference>
<feature type="transmembrane region" description="Helical" evidence="1">
    <location>
        <begin position="57"/>
        <end position="82"/>
    </location>
</feature>
<keyword evidence="1" id="KW-1133">Transmembrane helix</keyword>
<accession>Q6FB77</accession>
<dbReference type="HOGENOM" id="CLU_183503_2_1_6"/>
<organism evidence="2 3">
    <name type="scientific">Acinetobacter baylyi (strain ATCC 33305 / BD413 / ADP1)</name>
    <dbReference type="NCBI Taxonomy" id="62977"/>
    <lineage>
        <taxon>Bacteria</taxon>
        <taxon>Pseudomonadati</taxon>
        <taxon>Pseudomonadota</taxon>
        <taxon>Gammaproteobacteria</taxon>
        <taxon>Moraxellales</taxon>
        <taxon>Moraxellaceae</taxon>
        <taxon>Acinetobacter</taxon>
    </lineage>
</organism>
<dbReference type="AlphaFoldDB" id="Q6FB77"/>
<dbReference type="GeneID" id="45234228"/>